<reference evidence="1 2" key="1">
    <citation type="submission" date="2016-10" db="EMBL/GenBank/DDBJ databases">
        <authorList>
            <person name="de Groot N.N."/>
        </authorList>
    </citation>
    <scope>NUCLEOTIDE SEQUENCE [LARGE SCALE GENOMIC DNA]</scope>
    <source>
        <strain evidence="1 2">CGMCC 1.10434</strain>
    </source>
</reference>
<proteinExistence type="predicted"/>
<protein>
    <submittedName>
        <fullName evidence="1">Uncharacterized protein</fullName>
    </submittedName>
</protein>
<organism evidence="1 2">
    <name type="scientific">Amphibacillus marinus</name>
    <dbReference type="NCBI Taxonomy" id="872970"/>
    <lineage>
        <taxon>Bacteria</taxon>
        <taxon>Bacillati</taxon>
        <taxon>Bacillota</taxon>
        <taxon>Bacilli</taxon>
        <taxon>Bacillales</taxon>
        <taxon>Bacillaceae</taxon>
        <taxon>Amphibacillus</taxon>
    </lineage>
</organism>
<evidence type="ECO:0000313" key="2">
    <source>
        <dbReference type="Proteomes" id="UP000199300"/>
    </source>
</evidence>
<accession>A0A1H8GA91</accession>
<name>A0A1H8GA91_9BACI</name>
<dbReference type="EMBL" id="FODJ01000001">
    <property type="protein sequence ID" value="SEN40912.1"/>
    <property type="molecule type" value="Genomic_DNA"/>
</dbReference>
<evidence type="ECO:0000313" key="1">
    <source>
        <dbReference type="EMBL" id="SEN40912.1"/>
    </source>
</evidence>
<dbReference type="Proteomes" id="UP000199300">
    <property type="component" value="Unassembled WGS sequence"/>
</dbReference>
<dbReference type="AlphaFoldDB" id="A0A1H8GA91"/>
<gene>
    <name evidence="1" type="ORF">SAMN04488134_10113</name>
</gene>
<dbReference type="STRING" id="872970.SAMN04488134_10113"/>
<sequence length="66" mass="7982">MRSLKRMVWECIKLLLIFFTALFIFSYGVSMIQNEYQLRIRELTPRRAADQVSFFESYFKINHLGD</sequence>
<keyword evidence="2" id="KW-1185">Reference proteome</keyword>